<name>F6HYT3_VITVI</name>
<organism evidence="1 2">
    <name type="scientific">Vitis vinifera</name>
    <name type="common">Grape</name>
    <dbReference type="NCBI Taxonomy" id="29760"/>
    <lineage>
        <taxon>Eukaryota</taxon>
        <taxon>Viridiplantae</taxon>
        <taxon>Streptophyta</taxon>
        <taxon>Embryophyta</taxon>
        <taxon>Tracheophyta</taxon>
        <taxon>Spermatophyta</taxon>
        <taxon>Magnoliopsida</taxon>
        <taxon>eudicotyledons</taxon>
        <taxon>Gunneridae</taxon>
        <taxon>Pentapetalae</taxon>
        <taxon>rosids</taxon>
        <taxon>Vitales</taxon>
        <taxon>Vitaceae</taxon>
        <taxon>Viteae</taxon>
        <taxon>Vitis</taxon>
    </lineage>
</organism>
<dbReference type="EMBL" id="FN596500">
    <property type="protein sequence ID" value="CCB59847.1"/>
    <property type="molecule type" value="Genomic_DNA"/>
</dbReference>
<dbReference type="Proteomes" id="UP000009183">
    <property type="component" value="Chromosome 5"/>
</dbReference>
<reference evidence="2" key="1">
    <citation type="journal article" date="2007" name="Nature">
        <title>The grapevine genome sequence suggests ancestral hexaploidization in major angiosperm phyla.</title>
        <authorList>
            <consortium name="The French-Italian Public Consortium for Grapevine Genome Characterization."/>
            <person name="Jaillon O."/>
            <person name="Aury J.-M."/>
            <person name="Noel B."/>
            <person name="Policriti A."/>
            <person name="Clepet C."/>
            <person name="Casagrande A."/>
            <person name="Choisne N."/>
            <person name="Aubourg S."/>
            <person name="Vitulo N."/>
            <person name="Jubin C."/>
            <person name="Vezzi A."/>
            <person name="Legeai F."/>
            <person name="Hugueney P."/>
            <person name="Dasilva C."/>
            <person name="Horner D."/>
            <person name="Mica E."/>
            <person name="Jublot D."/>
            <person name="Poulain J."/>
            <person name="Bruyere C."/>
            <person name="Billault A."/>
            <person name="Segurens B."/>
            <person name="Gouyvenoux M."/>
            <person name="Ugarte E."/>
            <person name="Cattonaro F."/>
            <person name="Anthouard V."/>
            <person name="Vico V."/>
            <person name="Del Fabbro C."/>
            <person name="Alaux M."/>
            <person name="Di Gaspero G."/>
            <person name="Dumas V."/>
            <person name="Felice N."/>
            <person name="Paillard S."/>
            <person name="Juman I."/>
            <person name="Moroldo M."/>
            <person name="Scalabrin S."/>
            <person name="Canaguier A."/>
            <person name="Le Clainche I."/>
            <person name="Malacrida G."/>
            <person name="Durand E."/>
            <person name="Pesole G."/>
            <person name="Laucou V."/>
            <person name="Chatelet P."/>
            <person name="Merdinoglu D."/>
            <person name="Delledonne M."/>
            <person name="Pezzotti M."/>
            <person name="Lecharny A."/>
            <person name="Scarpelli C."/>
            <person name="Artiguenave F."/>
            <person name="Pe M.E."/>
            <person name="Valle G."/>
            <person name="Morgante M."/>
            <person name="Caboche M."/>
            <person name="Adam-Blondon A.-F."/>
            <person name="Weissenbach J."/>
            <person name="Quetier F."/>
            <person name="Wincker P."/>
        </authorList>
    </citation>
    <scope>NUCLEOTIDE SEQUENCE [LARGE SCALE GENOMIC DNA]</scope>
    <source>
        <strain evidence="2">cv. Pinot noir / PN40024</strain>
    </source>
</reference>
<dbReference type="eggNOG" id="ENOG502R8QM">
    <property type="taxonomic scope" value="Eukaryota"/>
</dbReference>
<protein>
    <submittedName>
        <fullName evidence="1">Uncharacterized protein</fullName>
    </submittedName>
</protein>
<evidence type="ECO:0000313" key="1">
    <source>
        <dbReference type="EMBL" id="CCB59847.1"/>
    </source>
</evidence>
<proteinExistence type="predicted"/>
<dbReference type="InParanoid" id="F6HYT3"/>
<gene>
    <name evidence="1" type="ordered locus">VIT_05s0102g00600</name>
</gene>
<dbReference type="PaxDb" id="29760-VIT_05s0102g00600.t01"/>
<evidence type="ECO:0000313" key="2">
    <source>
        <dbReference type="Proteomes" id="UP000009183"/>
    </source>
</evidence>
<dbReference type="OrthoDB" id="10313476at2759"/>
<dbReference type="AlphaFoldDB" id="F6HYT3"/>
<dbReference type="HOGENOM" id="CLU_071723_0_0_1"/>
<accession>F6HYT3</accession>
<sequence length="203" mass="22264">MAGGGGGEGEGGPAKESIFVSVSNKIDEAYNWVKAKLNSLFKLFSESITEALLGLRSFVTSCCEKLREVLSGINTQLDNLSGKKMVVGMVPEESCLQGEMKMLVQKMRASVEQWSGVGNSPEMKAAHLTSNWFLDLVEGFIELLEYAYKQPLTLIPVLLEGYFIYRSSYKKAGGVRRAMRGQGKAAMTIFTLINLIVSSTILF</sequence>
<keyword evidence="2" id="KW-1185">Reference proteome</keyword>